<evidence type="ECO:0000256" key="7">
    <source>
        <dbReference type="SAM" id="Phobius"/>
    </source>
</evidence>
<dbReference type="SUPFAM" id="SSF53474">
    <property type="entry name" value="alpha/beta-Hydrolases"/>
    <property type="match status" value="1"/>
</dbReference>
<name>A0A7J6MBF3_PERCH</name>
<feature type="transmembrane region" description="Helical" evidence="7">
    <location>
        <begin position="12"/>
        <end position="33"/>
    </location>
</feature>
<dbReference type="EMBL" id="JAAPAO010000185">
    <property type="protein sequence ID" value="KAF4668717.1"/>
    <property type="molecule type" value="Genomic_DNA"/>
</dbReference>
<dbReference type="Gene3D" id="3.40.50.1820">
    <property type="entry name" value="alpha/beta hydrolase"/>
    <property type="match status" value="1"/>
</dbReference>
<evidence type="ECO:0000313" key="9">
    <source>
        <dbReference type="Proteomes" id="UP000591131"/>
    </source>
</evidence>
<evidence type="ECO:0000256" key="6">
    <source>
        <dbReference type="ARBA" id="ARBA00023180"/>
    </source>
</evidence>
<evidence type="ECO:0000256" key="1">
    <source>
        <dbReference type="ARBA" id="ARBA00009431"/>
    </source>
</evidence>
<evidence type="ECO:0000313" key="8">
    <source>
        <dbReference type="EMBL" id="KAF4668717.1"/>
    </source>
</evidence>
<organism evidence="8 9">
    <name type="scientific">Perkinsus chesapeaki</name>
    <name type="common">Clam parasite</name>
    <name type="synonym">Perkinsus andrewsi</name>
    <dbReference type="NCBI Taxonomy" id="330153"/>
    <lineage>
        <taxon>Eukaryota</taxon>
        <taxon>Sar</taxon>
        <taxon>Alveolata</taxon>
        <taxon>Perkinsozoa</taxon>
        <taxon>Perkinsea</taxon>
        <taxon>Perkinsida</taxon>
        <taxon>Perkinsidae</taxon>
        <taxon>Perkinsus</taxon>
    </lineage>
</organism>
<gene>
    <name evidence="8" type="ORF">FOL47_002892</name>
</gene>
<sequence length="436" mass="46929">MVKGHSQKLMISGYYILLALEGFFFIPGVIGGVGGGGALCEDSGGEQVFGYTVTSATNKYFHAYINADKVTQSTPTFVYLPGGPGVSALGATLTVNGPCIIEVDDFTLSLNKYSWTSTANGIYIDAPGKTGFSIGPTETTIKQYIDNLYNTLLDIIKQDPKAKDNLHLIGASFDGKRGSIATLLAKKIVSLKAQSGIKLKSLLIIDGAMGRLDMYRGGVEMAKDRKLLPEKVIAKMVTDGYTCADKVKACQPSASSEPNPHACQKAMKFCGDALLNPLDAAHISRYDVRVSPGGEGKNYKLITGNAEIHMNDESIQTALGVDKQWFSSDNQVFNDFMKYGAFDTTNVISDLLDEGLKVVVFNGDQDFVCNSRGALYWMSRLKGKVDYGTELAKAPVKPLKFNQGGTLGTIKQATYSTGGSLAFIEVCLEVVALQWS</sequence>
<proteinExistence type="inferred from homology"/>
<keyword evidence="3" id="KW-0645">Protease</keyword>
<keyword evidence="7" id="KW-0812">Transmembrane</keyword>
<protein>
    <submittedName>
        <fullName evidence="8">Uncharacterized protein</fullName>
    </submittedName>
</protein>
<comment type="similarity">
    <text evidence="1">Belongs to the peptidase S10 family.</text>
</comment>
<dbReference type="PANTHER" id="PTHR11802:SF3">
    <property type="entry name" value="RETINOID-INDUCIBLE SERINE CARBOXYPEPTIDASE"/>
    <property type="match status" value="1"/>
</dbReference>
<evidence type="ECO:0000256" key="4">
    <source>
        <dbReference type="ARBA" id="ARBA00022729"/>
    </source>
</evidence>
<evidence type="ECO:0000256" key="2">
    <source>
        <dbReference type="ARBA" id="ARBA00022645"/>
    </source>
</evidence>
<dbReference type="GO" id="GO:0006508">
    <property type="term" value="P:proteolysis"/>
    <property type="evidence" value="ECO:0007669"/>
    <property type="project" value="UniProtKB-KW"/>
</dbReference>
<dbReference type="OrthoDB" id="443318at2759"/>
<dbReference type="InterPro" id="IPR001563">
    <property type="entry name" value="Peptidase_S10"/>
</dbReference>
<keyword evidence="7" id="KW-1133">Transmembrane helix</keyword>
<dbReference type="InterPro" id="IPR029058">
    <property type="entry name" value="AB_hydrolase_fold"/>
</dbReference>
<dbReference type="Pfam" id="PF00450">
    <property type="entry name" value="Peptidase_S10"/>
    <property type="match status" value="1"/>
</dbReference>
<keyword evidence="7" id="KW-0472">Membrane</keyword>
<dbReference type="AlphaFoldDB" id="A0A7J6MBF3"/>
<accession>A0A7J6MBF3</accession>
<evidence type="ECO:0000256" key="5">
    <source>
        <dbReference type="ARBA" id="ARBA00022801"/>
    </source>
</evidence>
<keyword evidence="6" id="KW-0325">Glycoprotein</keyword>
<dbReference type="PANTHER" id="PTHR11802">
    <property type="entry name" value="SERINE PROTEASE FAMILY S10 SERINE CARBOXYPEPTIDASE"/>
    <property type="match status" value="1"/>
</dbReference>
<dbReference type="Proteomes" id="UP000591131">
    <property type="component" value="Unassembled WGS sequence"/>
</dbReference>
<dbReference type="Gene3D" id="1.10.287.410">
    <property type="match status" value="1"/>
</dbReference>
<keyword evidence="9" id="KW-1185">Reference proteome</keyword>
<evidence type="ECO:0000256" key="3">
    <source>
        <dbReference type="ARBA" id="ARBA00022670"/>
    </source>
</evidence>
<reference evidence="8 9" key="1">
    <citation type="submission" date="2020-04" db="EMBL/GenBank/DDBJ databases">
        <title>Perkinsus chesapeaki whole genome sequence.</title>
        <authorList>
            <person name="Bogema D.R."/>
        </authorList>
    </citation>
    <scope>NUCLEOTIDE SEQUENCE [LARGE SCALE GENOMIC DNA]</scope>
    <source>
        <strain evidence="8">ATCC PRA-425</strain>
    </source>
</reference>
<keyword evidence="4" id="KW-0732">Signal</keyword>
<dbReference type="GO" id="GO:0004185">
    <property type="term" value="F:serine-type carboxypeptidase activity"/>
    <property type="evidence" value="ECO:0007669"/>
    <property type="project" value="InterPro"/>
</dbReference>
<keyword evidence="2" id="KW-0121">Carboxypeptidase</keyword>
<keyword evidence="5" id="KW-0378">Hydrolase</keyword>
<comment type="caution">
    <text evidence="8">The sequence shown here is derived from an EMBL/GenBank/DDBJ whole genome shotgun (WGS) entry which is preliminary data.</text>
</comment>